<evidence type="ECO:0000259" key="2">
    <source>
        <dbReference type="Pfam" id="PF18623"/>
    </source>
</evidence>
<dbReference type="Pfam" id="PF18623">
    <property type="entry name" value="TnsE_C"/>
    <property type="match status" value="1"/>
</dbReference>
<feature type="compositionally biased region" description="Polar residues" evidence="1">
    <location>
        <begin position="306"/>
        <end position="318"/>
    </location>
</feature>
<evidence type="ECO:0000313" key="3">
    <source>
        <dbReference type="EMBL" id="RUO24705.1"/>
    </source>
</evidence>
<name>A0ABY0BRL4_9GAMM</name>
<dbReference type="Proteomes" id="UP000287865">
    <property type="component" value="Unassembled WGS sequence"/>
</dbReference>
<dbReference type="InterPro" id="IPR041419">
    <property type="entry name" value="TnsE_C"/>
</dbReference>
<dbReference type="EMBL" id="PIPK01000006">
    <property type="protein sequence ID" value="RUO24705.1"/>
    <property type="molecule type" value="Genomic_DNA"/>
</dbReference>
<keyword evidence="4" id="KW-1185">Reference proteome</keyword>
<evidence type="ECO:0000313" key="4">
    <source>
        <dbReference type="Proteomes" id="UP000287865"/>
    </source>
</evidence>
<organism evidence="3 4">
    <name type="scientific">Aliidiomarina maris</name>
    <dbReference type="NCBI Taxonomy" id="531312"/>
    <lineage>
        <taxon>Bacteria</taxon>
        <taxon>Pseudomonadati</taxon>
        <taxon>Pseudomonadota</taxon>
        <taxon>Gammaproteobacteria</taxon>
        <taxon>Alteromonadales</taxon>
        <taxon>Idiomarinaceae</taxon>
        <taxon>Aliidiomarina</taxon>
    </lineage>
</organism>
<comment type="caution">
    <text evidence="3">The sequence shown here is derived from an EMBL/GenBank/DDBJ whole genome shotgun (WGS) entry which is preliminary data.</text>
</comment>
<protein>
    <submittedName>
        <fullName evidence="3">Transcriptional antiterminator</fullName>
    </submittedName>
</protein>
<feature type="region of interest" description="Disordered" evidence="1">
    <location>
        <begin position="255"/>
        <end position="286"/>
    </location>
</feature>
<evidence type="ECO:0000256" key="1">
    <source>
        <dbReference type="SAM" id="MobiDB-lite"/>
    </source>
</evidence>
<proteinExistence type="predicted"/>
<reference evidence="3 4" key="1">
    <citation type="journal article" date="2018" name="Front. Microbiol.">
        <title>Genome-Based Analysis Reveals the Taxonomy and Diversity of the Family Idiomarinaceae.</title>
        <authorList>
            <person name="Liu Y."/>
            <person name="Lai Q."/>
            <person name="Shao Z."/>
        </authorList>
    </citation>
    <scope>NUCLEOTIDE SEQUENCE [LARGE SCALE GENOMIC DNA]</scope>
    <source>
        <strain evidence="3 4">CF12-14</strain>
    </source>
</reference>
<feature type="region of interest" description="Disordered" evidence="1">
    <location>
        <begin position="302"/>
        <end position="349"/>
    </location>
</feature>
<gene>
    <name evidence="3" type="ORF">CWE07_08445</name>
</gene>
<accession>A0ABY0BRL4</accession>
<sequence length="518" mass="58663">MGSLFRKNGHKNWGINLSVYPFDQNKTILLLSQAPITVRKNVLRPTKNYSLQGETLSFNVENAQNWEVDAINNCPAWPRELKKEAEQLCFVVPLESGTTVFIPQFEMARALFFKNVYLSRSCLDHGVLDREFGIEYDEHDPEHVAVHVREHTTCADNMFKDYSYRRFLAWVLLDPEARRSYESISQRQLETGKSRGLYRIWDFQFEPPSMNGARLKVRGNWDRDTNTFFVYEVSGIENIAANVPEEVDFVSPKFFVQEPDGGSSGGSAERAPEHEVEDESGESKENYPVILQGNATTFEFAKPFNTRKTATKTKSSGSRGDGDSAQASSEVSTEEQGPDGNLASADWDGLDDQTEDTALYESRFASFFKMLEILESAHDFDVVKLGTRKLPKVGRCNGHTMRDDSTPRVWTAVKISFDQASFYLLEVDMSDAAKPLSTKVVNAPFGNKIIEQRSEFEARLLKNSLNWPKAYLDEICGADNHSFIVHPKTQKAGEIAIGDIERWAANVRRNLLKRGLFL</sequence>
<feature type="domain" description="TnsE C-terminal" evidence="2">
    <location>
        <begin position="362"/>
        <end position="507"/>
    </location>
</feature>